<feature type="region of interest" description="Disordered" evidence="1">
    <location>
        <begin position="1"/>
        <end position="20"/>
    </location>
</feature>
<dbReference type="GeneID" id="43589649"/>
<feature type="compositionally biased region" description="Polar residues" evidence="1">
    <location>
        <begin position="233"/>
        <end position="252"/>
    </location>
</feature>
<organism evidence="2 3">
    <name type="scientific">Kwoniella shandongensis</name>
    <dbReference type="NCBI Taxonomy" id="1734106"/>
    <lineage>
        <taxon>Eukaryota</taxon>
        <taxon>Fungi</taxon>
        <taxon>Dikarya</taxon>
        <taxon>Basidiomycota</taxon>
        <taxon>Agaricomycotina</taxon>
        <taxon>Tremellomycetes</taxon>
        <taxon>Tremellales</taxon>
        <taxon>Cryptococcaceae</taxon>
        <taxon>Kwoniella</taxon>
    </lineage>
</organism>
<dbReference type="AlphaFoldDB" id="A0AAJ8MYN2"/>
<dbReference type="EMBL" id="CP144059">
    <property type="protein sequence ID" value="WWD20573.1"/>
    <property type="molecule type" value="Genomic_DNA"/>
</dbReference>
<evidence type="ECO:0000256" key="1">
    <source>
        <dbReference type="SAM" id="MobiDB-lite"/>
    </source>
</evidence>
<accession>A0AAJ8MYN2</accession>
<feature type="compositionally biased region" description="Basic residues" evidence="1">
    <location>
        <begin position="363"/>
        <end position="372"/>
    </location>
</feature>
<feature type="region of interest" description="Disordered" evidence="1">
    <location>
        <begin position="363"/>
        <end position="401"/>
    </location>
</feature>
<reference evidence="2" key="2">
    <citation type="submission" date="2024-01" db="EMBL/GenBank/DDBJ databases">
        <title>Comparative genomics of Cryptococcus and Kwoniella reveals pathogenesis evolution and contrasting modes of karyotype evolution via chromosome fusion or intercentromeric recombination.</title>
        <authorList>
            <person name="Coelho M.A."/>
            <person name="David-Palma M."/>
            <person name="Shea T."/>
            <person name="Bowers K."/>
            <person name="McGinley-Smith S."/>
            <person name="Mohammad A.W."/>
            <person name="Gnirke A."/>
            <person name="Yurkov A.M."/>
            <person name="Nowrousian M."/>
            <person name="Sun S."/>
            <person name="Cuomo C.A."/>
            <person name="Heitman J."/>
        </authorList>
    </citation>
    <scope>NUCLEOTIDE SEQUENCE</scope>
    <source>
        <strain evidence="2">CBS 12478</strain>
    </source>
</reference>
<reference evidence="2" key="1">
    <citation type="submission" date="2017-08" db="EMBL/GenBank/DDBJ databases">
        <authorList>
            <person name="Cuomo C."/>
            <person name="Billmyre B."/>
            <person name="Heitman J."/>
        </authorList>
    </citation>
    <scope>NUCLEOTIDE SEQUENCE</scope>
    <source>
        <strain evidence="2">CBS 12478</strain>
    </source>
</reference>
<keyword evidence="3" id="KW-1185">Reference proteome</keyword>
<proteinExistence type="predicted"/>
<name>A0AAJ8MYN2_9TREE</name>
<feature type="region of interest" description="Disordered" evidence="1">
    <location>
        <begin position="192"/>
        <end position="273"/>
    </location>
</feature>
<evidence type="ECO:0000313" key="2">
    <source>
        <dbReference type="EMBL" id="WWD20573.1"/>
    </source>
</evidence>
<gene>
    <name evidence="2" type="ORF">CI109_105049</name>
</gene>
<evidence type="ECO:0000313" key="3">
    <source>
        <dbReference type="Proteomes" id="UP000322225"/>
    </source>
</evidence>
<dbReference type="RefSeq" id="XP_065823672.1">
    <property type="nucleotide sequence ID" value="XM_065967600.1"/>
</dbReference>
<dbReference type="KEGG" id="ksn:43589649"/>
<feature type="compositionally biased region" description="Polar residues" evidence="1">
    <location>
        <begin position="261"/>
        <end position="272"/>
    </location>
</feature>
<protein>
    <submittedName>
        <fullName evidence="2">Uncharacterized protein</fullName>
    </submittedName>
</protein>
<feature type="compositionally biased region" description="Low complexity" evidence="1">
    <location>
        <begin position="375"/>
        <end position="385"/>
    </location>
</feature>
<sequence>MVKEEQVFVKQEPLSDTEEDELHCVPEAGPRTDGLYYPAIPASGASAQSYRYEPAITPGGNHPQMGTAFGQYSHNQPSMTRPLSGLHNSAVAQASRNRLDVAFQNTLPGAFDIDPPQHSFQSQPHNFYNRQETRWQNYGHAGEAQSHSAATPMPATYWNPHFAAVPAPTLQDSYPGRLQNQSPQVLAQHEGWNNNNVRESLPSEDVGPPRRNTQTVKPRHHKAHQRHDDASRNEITIEQVASPTWSSPTVSTAGHGPVSGSELSGTYLSQPQPEGYESLKATIDRNIKKMEDVKASISKDIHGLDEKKLKHHNEGLKRLQSDIMTRVRHTENELKKWEAVISSSSSPQVVSSAFNATELVPHSHNHLSHSGKRMSSGGSASGQGSRRWTKKNKPSALKAHHDARNTLVEKTKQLENSHQQLLEAFARDIPSNMVENMDQHGTVSLNVEVLQRAHQLSAPDFSGYDERSAWGTIHCMESQTELLKERLRDTVIKVDLLQIGDPVTES</sequence>
<dbReference type="Proteomes" id="UP000322225">
    <property type="component" value="Chromosome 9"/>
</dbReference>